<dbReference type="InterPro" id="IPR013525">
    <property type="entry name" value="ABC2_TM"/>
</dbReference>
<dbReference type="Proteomes" id="UP001276659">
    <property type="component" value="Unassembled WGS sequence"/>
</dbReference>
<evidence type="ECO:0000256" key="3">
    <source>
        <dbReference type="ARBA" id="ARBA00022448"/>
    </source>
</evidence>
<evidence type="ECO:0000259" key="8">
    <source>
        <dbReference type="Pfam" id="PF01061"/>
    </source>
</evidence>
<comment type="caution">
    <text evidence="9">The sequence shown here is derived from an EMBL/GenBank/DDBJ whole genome shotgun (WGS) entry which is preliminary data.</text>
</comment>
<feature type="transmembrane region" description="Helical" evidence="7">
    <location>
        <begin position="21"/>
        <end position="41"/>
    </location>
</feature>
<proteinExistence type="inferred from homology"/>
<evidence type="ECO:0000256" key="6">
    <source>
        <dbReference type="ARBA" id="ARBA00023136"/>
    </source>
</evidence>
<name>A0AAE0DLP3_9LECA</name>
<keyword evidence="5 7" id="KW-1133">Transmembrane helix</keyword>
<dbReference type="PANTHER" id="PTHR48042">
    <property type="entry name" value="ABC TRANSPORTER G FAMILY MEMBER 11"/>
    <property type="match status" value="1"/>
</dbReference>
<dbReference type="GO" id="GO:0140359">
    <property type="term" value="F:ABC-type transporter activity"/>
    <property type="evidence" value="ECO:0007669"/>
    <property type="project" value="InterPro"/>
</dbReference>
<keyword evidence="10" id="KW-1185">Reference proteome</keyword>
<accession>A0AAE0DLP3</accession>
<protein>
    <recommendedName>
        <fullName evidence="8">ABC-2 type transporter transmembrane domain-containing protein</fullName>
    </recommendedName>
</protein>
<feature type="transmembrane region" description="Helical" evidence="7">
    <location>
        <begin position="61"/>
        <end position="87"/>
    </location>
</feature>
<evidence type="ECO:0000313" key="9">
    <source>
        <dbReference type="EMBL" id="KAK3174437.1"/>
    </source>
</evidence>
<comment type="similarity">
    <text evidence="2">Belongs to the ABC transporter superfamily. ABCG family. Eye pigment precursor importer (TC 3.A.1.204) subfamily.</text>
</comment>
<feature type="domain" description="ABC-2 type transporter transmembrane" evidence="8">
    <location>
        <begin position="2"/>
        <end position="99"/>
    </location>
</feature>
<keyword evidence="4 7" id="KW-0812">Transmembrane</keyword>
<evidence type="ECO:0000256" key="2">
    <source>
        <dbReference type="ARBA" id="ARBA00005814"/>
    </source>
</evidence>
<evidence type="ECO:0000256" key="4">
    <source>
        <dbReference type="ARBA" id="ARBA00022692"/>
    </source>
</evidence>
<reference evidence="9" key="1">
    <citation type="submission" date="2022-11" db="EMBL/GenBank/DDBJ databases">
        <title>Chromosomal genome sequence assembly and mating type (MAT) locus characterization of the leprose asexual lichenized fungus Lepraria neglecta (Nyl.) Erichsen.</title>
        <authorList>
            <person name="Allen J.L."/>
            <person name="Pfeffer B."/>
        </authorList>
    </citation>
    <scope>NUCLEOTIDE SEQUENCE</scope>
    <source>
        <strain evidence="9">Allen 5258</strain>
    </source>
</reference>
<evidence type="ECO:0000256" key="5">
    <source>
        <dbReference type="ARBA" id="ARBA00022989"/>
    </source>
</evidence>
<keyword evidence="6 7" id="KW-0472">Membrane</keyword>
<evidence type="ECO:0000256" key="1">
    <source>
        <dbReference type="ARBA" id="ARBA00004141"/>
    </source>
</evidence>
<dbReference type="Pfam" id="PF01061">
    <property type="entry name" value="ABC2_membrane"/>
    <property type="match status" value="1"/>
</dbReference>
<dbReference type="GO" id="GO:0016020">
    <property type="term" value="C:membrane"/>
    <property type="evidence" value="ECO:0007669"/>
    <property type="project" value="UniProtKB-SubCell"/>
</dbReference>
<gene>
    <name evidence="9" type="ORF">OEA41_001683</name>
</gene>
<dbReference type="PANTHER" id="PTHR48042:SF11">
    <property type="entry name" value="ABC TRANSPORTER G FAMILY MEMBER 11"/>
    <property type="match status" value="1"/>
</dbReference>
<organism evidence="9 10">
    <name type="scientific">Lepraria neglecta</name>
    <dbReference type="NCBI Taxonomy" id="209136"/>
    <lineage>
        <taxon>Eukaryota</taxon>
        <taxon>Fungi</taxon>
        <taxon>Dikarya</taxon>
        <taxon>Ascomycota</taxon>
        <taxon>Pezizomycotina</taxon>
        <taxon>Lecanoromycetes</taxon>
        <taxon>OSLEUM clade</taxon>
        <taxon>Lecanoromycetidae</taxon>
        <taxon>Lecanorales</taxon>
        <taxon>Lecanorineae</taxon>
        <taxon>Stereocaulaceae</taxon>
        <taxon>Lepraria</taxon>
    </lineage>
</organism>
<comment type="subcellular location">
    <subcellularLocation>
        <location evidence="1">Membrane</location>
        <topology evidence="1">Multi-pass membrane protein</topology>
    </subcellularLocation>
</comment>
<evidence type="ECO:0000313" key="10">
    <source>
        <dbReference type="Proteomes" id="UP001276659"/>
    </source>
</evidence>
<keyword evidence="3" id="KW-0813">Transport</keyword>
<sequence>MGTAWLRLPPTQSSIGRFTNAIFFGTAFMFFMAVAYVPAFIEDRTTFIKNRANGLYGPTAFMLANFLIGLPYLFLLALLYASIVYFLTNLRPGASAFFTLRPFFTPSLPQPSYIPSNRELRKQADLCRLPQQGYVFRGMMVNEFGYRNYDCGASCQCMYQTALQPHCMIDGKGVLEQFEYENGNTGKWVGITLGIVLGYRVLGWGL</sequence>
<evidence type="ECO:0000256" key="7">
    <source>
        <dbReference type="SAM" id="Phobius"/>
    </source>
</evidence>
<dbReference type="EMBL" id="JASNWA010000006">
    <property type="protein sequence ID" value="KAK3174437.1"/>
    <property type="molecule type" value="Genomic_DNA"/>
</dbReference>
<dbReference type="AlphaFoldDB" id="A0AAE0DLP3"/>
<dbReference type="InterPro" id="IPR052215">
    <property type="entry name" value="Plant_ABCG"/>
</dbReference>